<name>A0A9D1NPA2_9BACT</name>
<protein>
    <submittedName>
        <fullName evidence="6">Class I SAM-dependent RNA methyltransferase</fullName>
    </submittedName>
</protein>
<dbReference type="AlphaFoldDB" id="A0A9D1NPA2"/>
<dbReference type="InterPro" id="IPR012340">
    <property type="entry name" value="NA-bd_OB-fold"/>
</dbReference>
<reference evidence="6" key="2">
    <citation type="journal article" date="2021" name="PeerJ">
        <title>Extensive microbial diversity within the chicken gut microbiome revealed by metagenomics and culture.</title>
        <authorList>
            <person name="Gilroy R."/>
            <person name="Ravi A."/>
            <person name="Getino M."/>
            <person name="Pursley I."/>
            <person name="Horton D.L."/>
            <person name="Alikhan N.F."/>
            <person name="Baker D."/>
            <person name="Gharbi K."/>
            <person name="Hall N."/>
            <person name="Watson M."/>
            <person name="Adriaenssens E.M."/>
            <person name="Foster-Nyarko E."/>
            <person name="Jarju S."/>
            <person name="Secka A."/>
            <person name="Antonio M."/>
            <person name="Oren A."/>
            <person name="Chaudhuri R.R."/>
            <person name="La Ragione R."/>
            <person name="Hildebrand F."/>
            <person name="Pallen M.J."/>
        </authorList>
    </citation>
    <scope>NUCLEOTIDE SEQUENCE</scope>
    <source>
        <strain evidence="6">35461</strain>
    </source>
</reference>
<keyword evidence="3 4" id="KW-0949">S-adenosyl-L-methionine</keyword>
<dbReference type="SUPFAM" id="SSF50249">
    <property type="entry name" value="Nucleic acid-binding proteins"/>
    <property type="match status" value="1"/>
</dbReference>
<dbReference type="PROSITE" id="PS50926">
    <property type="entry name" value="TRAM"/>
    <property type="match status" value="1"/>
</dbReference>
<keyword evidence="1 4" id="KW-0489">Methyltransferase</keyword>
<proteinExistence type="inferred from homology"/>
<feature type="domain" description="TRAM" evidence="5">
    <location>
        <begin position="1"/>
        <end position="52"/>
    </location>
</feature>
<organism evidence="6 7">
    <name type="scientific">Candidatus Spyradenecus faecavium</name>
    <dbReference type="NCBI Taxonomy" id="2840947"/>
    <lineage>
        <taxon>Bacteria</taxon>
        <taxon>Pseudomonadati</taxon>
        <taxon>Lentisphaerota</taxon>
        <taxon>Lentisphaeria</taxon>
        <taxon>Lentisphaerales</taxon>
        <taxon>Lentisphaeraceae</taxon>
        <taxon>Lentisphaeraceae incertae sedis</taxon>
        <taxon>Candidatus Spyradenecus</taxon>
    </lineage>
</organism>
<dbReference type="Gene3D" id="2.40.50.140">
    <property type="entry name" value="Nucleic acid-binding proteins"/>
    <property type="match status" value="1"/>
</dbReference>
<evidence type="ECO:0000256" key="1">
    <source>
        <dbReference type="ARBA" id="ARBA00022603"/>
    </source>
</evidence>
<dbReference type="InterPro" id="IPR029063">
    <property type="entry name" value="SAM-dependent_MTases_sf"/>
</dbReference>
<accession>A0A9D1NPA2</accession>
<dbReference type="PANTHER" id="PTHR11061:SF30">
    <property type="entry name" value="TRNA (URACIL(54)-C(5))-METHYLTRANSFERASE"/>
    <property type="match status" value="1"/>
</dbReference>
<feature type="non-terminal residue" evidence="6">
    <location>
        <position position="290"/>
    </location>
</feature>
<evidence type="ECO:0000256" key="4">
    <source>
        <dbReference type="PROSITE-ProRule" id="PRU01024"/>
    </source>
</evidence>
<dbReference type="Pfam" id="PF06325">
    <property type="entry name" value="PrmA"/>
    <property type="match status" value="1"/>
</dbReference>
<dbReference type="Gene3D" id="2.40.50.1070">
    <property type="match status" value="2"/>
</dbReference>
<dbReference type="Proteomes" id="UP000886845">
    <property type="component" value="Unassembled WGS sequence"/>
</dbReference>
<dbReference type="SUPFAM" id="SSF53335">
    <property type="entry name" value="S-adenosyl-L-methionine-dependent methyltransferases"/>
    <property type="match status" value="1"/>
</dbReference>
<dbReference type="EMBL" id="DVOR01000210">
    <property type="protein sequence ID" value="HIV09741.1"/>
    <property type="molecule type" value="Genomic_DNA"/>
</dbReference>
<comment type="caution">
    <text evidence="4">Lacks conserved residue(s) required for the propagation of feature annotation.</text>
</comment>
<comment type="caution">
    <text evidence="6">The sequence shown here is derived from an EMBL/GenBank/DDBJ whole genome shotgun (WGS) entry which is preliminary data.</text>
</comment>
<dbReference type="InterPro" id="IPR002792">
    <property type="entry name" value="TRAM_dom"/>
</dbReference>
<dbReference type="PANTHER" id="PTHR11061">
    <property type="entry name" value="RNA M5U METHYLTRANSFERASE"/>
    <property type="match status" value="1"/>
</dbReference>
<dbReference type="InterPro" id="IPR010280">
    <property type="entry name" value="U5_MeTrfase_fam"/>
</dbReference>
<dbReference type="GO" id="GO:0070475">
    <property type="term" value="P:rRNA base methylation"/>
    <property type="evidence" value="ECO:0007669"/>
    <property type="project" value="TreeGrafter"/>
</dbReference>
<evidence type="ECO:0000256" key="2">
    <source>
        <dbReference type="ARBA" id="ARBA00022679"/>
    </source>
</evidence>
<dbReference type="CDD" id="cd02440">
    <property type="entry name" value="AdoMet_MTases"/>
    <property type="match status" value="1"/>
</dbReference>
<gene>
    <name evidence="6" type="ORF">IAC79_06485</name>
</gene>
<evidence type="ECO:0000256" key="3">
    <source>
        <dbReference type="ARBA" id="ARBA00022691"/>
    </source>
</evidence>
<dbReference type="PROSITE" id="PS51687">
    <property type="entry name" value="SAM_MT_RNA_M5U"/>
    <property type="match status" value="1"/>
</dbReference>
<feature type="binding site" evidence="4">
    <location>
        <position position="214"/>
    </location>
    <ligand>
        <name>S-adenosyl-L-methionine</name>
        <dbReference type="ChEBI" id="CHEBI:59789"/>
    </ligand>
</feature>
<reference evidence="6" key="1">
    <citation type="submission" date="2020-10" db="EMBL/GenBank/DDBJ databases">
        <authorList>
            <person name="Gilroy R."/>
        </authorList>
    </citation>
    <scope>NUCLEOTIDE SEQUENCE</scope>
    <source>
        <strain evidence="6">35461</strain>
    </source>
</reference>
<keyword evidence="2 4" id="KW-0808">Transferase</keyword>
<evidence type="ECO:0000313" key="6">
    <source>
        <dbReference type="EMBL" id="HIV09741.1"/>
    </source>
</evidence>
<evidence type="ECO:0000259" key="5">
    <source>
        <dbReference type="PROSITE" id="PS50926"/>
    </source>
</evidence>
<feature type="binding site" evidence="4">
    <location>
        <position position="263"/>
    </location>
    <ligand>
        <name>S-adenosyl-L-methionine</name>
        <dbReference type="ChEBI" id="CHEBI:59789"/>
    </ligand>
</feature>
<sequence length="290" mass="31179">MQLHITDVGYGGAGVARGEDGVVFVPGAFVGETVQAELVSKRKRFAQARLLRVLEPSPDRIEPETAVVPGMAYAALRYPAEVDLKHRQLHALLTRIGRLPDPPLLPPVPSPLRDHYRNKLTLHWDGRALGYVGDDNRSVVDTPHCPLSQPEINLALADLRRDPALRRLRPGARVVFRHTARDGVRLGLGKPPAGTLTERLAGLDLSVAADAFFQVNLPCADLLLDAFREAARGARAVLDLYCGCGLFGLVAAQAGATRLFGVETTPSAVRSAARNAAALGLDADYRCVPA</sequence>
<comment type="similarity">
    <text evidence="4">Belongs to the class I-like SAM-binding methyltransferase superfamily. RNA M5U methyltransferase family.</text>
</comment>
<feature type="binding site" evidence="4">
    <location>
        <position position="241"/>
    </location>
    <ligand>
        <name>S-adenosyl-L-methionine</name>
        <dbReference type="ChEBI" id="CHEBI:59789"/>
    </ligand>
</feature>
<dbReference type="GO" id="GO:0070041">
    <property type="term" value="F:rRNA (uridine-C5-)-methyltransferase activity"/>
    <property type="evidence" value="ECO:0007669"/>
    <property type="project" value="TreeGrafter"/>
</dbReference>
<dbReference type="Gene3D" id="3.40.50.150">
    <property type="entry name" value="Vaccinia Virus protein VP39"/>
    <property type="match status" value="2"/>
</dbReference>
<evidence type="ECO:0000313" key="7">
    <source>
        <dbReference type="Proteomes" id="UP000886845"/>
    </source>
</evidence>